<dbReference type="AlphaFoldDB" id="A0A645IPR9"/>
<organism evidence="1">
    <name type="scientific">bioreactor metagenome</name>
    <dbReference type="NCBI Taxonomy" id="1076179"/>
    <lineage>
        <taxon>unclassified sequences</taxon>
        <taxon>metagenomes</taxon>
        <taxon>ecological metagenomes</taxon>
    </lineage>
</organism>
<comment type="caution">
    <text evidence="1">The sequence shown here is derived from an EMBL/GenBank/DDBJ whole genome shotgun (WGS) entry which is preliminary data.</text>
</comment>
<name>A0A645IPR9_9ZZZZ</name>
<sequence>MLLGDISFNGYHTIQEARHLTGAVAHQYRLKIITIQQTLTDAGGNGINIF</sequence>
<protein>
    <submittedName>
        <fullName evidence="1">Uncharacterized protein</fullName>
    </submittedName>
</protein>
<proteinExistence type="predicted"/>
<reference evidence="1" key="1">
    <citation type="submission" date="2019-08" db="EMBL/GenBank/DDBJ databases">
        <authorList>
            <person name="Kucharzyk K."/>
            <person name="Murdoch R.W."/>
            <person name="Higgins S."/>
            <person name="Loffler F."/>
        </authorList>
    </citation>
    <scope>NUCLEOTIDE SEQUENCE</scope>
</reference>
<accession>A0A645IPR9</accession>
<dbReference type="EMBL" id="VSSQ01112279">
    <property type="protein sequence ID" value="MPN49243.1"/>
    <property type="molecule type" value="Genomic_DNA"/>
</dbReference>
<evidence type="ECO:0000313" key="1">
    <source>
        <dbReference type="EMBL" id="MPN49243.1"/>
    </source>
</evidence>
<gene>
    <name evidence="1" type="ORF">SDC9_196858</name>
</gene>